<dbReference type="SUPFAM" id="SSF53850">
    <property type="entry name" value="Periplasmic binding protein-like II"/>
    <property type="match status" value="1"/>
</dbReference>
<comment type="caution">
    <text evidence="6">The sequence shown here is derived from an EMBL/GenBank/DDBJ whole genome shotgun (WGS) entry which is preliminary data.</text>
</comment>
<dbReference type="PROSITE" id="PS50931">
    <property type="entry name" value="HTH_LYSR"/>
    <property type="match status" value="1"/>
</dbReference>
<dbReference type="Pfam" id="PF00126">
    <property type="entry name" value="HTH_1"/>
    <property type="match status" value="1"/>
</dbReference>
<keyword evidence="7" id="KW-1185">Reference proteome</keyword>
<evidence type="ECO:0000313" key="7">
    <source>
        <dbReference type="Proteomes" id="UP001500752"/>
    </source>
</evidence>
<keyword evidence="4" id="KW-0804">Transcription</keyword>
<dbReference type="InterPro" id="IPR036390">
    <property type="entry name" value="WH_DNA-bd_sf"/>
</dbReference>
<dbReference type="CDD" id="cd08423">
    <property type="entry name" value="PBP2_LTTR_like_6"/>
    <property type="match status" value="1"/>
</dbReference>
<dbReference type="RefSeq" id="WP_345153785.1">
    <property type="nucleotide sequence ID" value="NZ_BAABEO010000026.1"/>
</dbReference>
<dbReference type="Pfam" id="PF03466">
    <property type="entry name" value="LysR_substrate"/>
    <property type="match status" value="1"/>
</dbReference>
<name>A0ABP7D5I8_9MICC</name>
<keyword evidence="3" id="KW-0238">DNA-binding</keyword>
<dbReference type="Gene3D" id="1.10.10.10">
    <property type="entry name" value="Winged helix-like DNA-binding domain superfamily/Winged helix DNA-binding domain"/>
    <property type="match status" value="1"/>
</dbReference>
<dbReference type="EMBL" id="BAABEO010000026">
    <property type="protein sequence ID" value="GAA3699910.1"/>
    <property type="molecule type" value="Genomic_DNA"/>
</dbReference>
<organism evidence="6 7">
    <name type="scientific">Arthrobacter ginkgonis</name>
    <dbReference type="NCBI Taxonomy" id="1630594"/>
    <lineage>
        <taxon>Bacteria</taxon>
        <taxon>Bacillati</taxon>
        <taxon>Actinomycetota</taxon>
        <taxon>Actinomycetes</taxon>
        <taxon>Micrococcales</taxon>
        <taxon>Micrococcaceae</taxon>
        <taxon>Arthrobacter</taxon>
    </lineage>
</organism>
<proteinExistence type="inferred from homology"/>
<sequence>MLDVKRLQVLLKVVETGSVSAAADELFYTPSAVSQQLRKLEEEVGQPLLRRHSRGMVPTDAGHVLAGHARTILRQMDAAAADLASLAGLHGGSVSVGTFPTAGGSFLPLVISRFRHEYPAVKLDVRSQRLEGLVDLLGRGEVGLCLLWEYAWNPLDPKDFDLTPVFDEPTVLVVGSEHRLADRTHVAMADLKSEQWIVRADDHPVAEVLERSCRAAGFTPRISFQANDYQEAQAMVSVGLGIALAPFSAVVNHHPGVKVLSLGDEAPSRRVVLAQRHDRVRAPAEVAFQSLLMQVAEEWRRDLENRALSQPSS</sequence>
<accession>A0ABP7D5I8</accession>
<dbReference type="PANTHER" id="PTHR30346">
    <property type="entry name" value="TRANSCRIPTIONAL DUAL REGULATOR HCAR-RELATED"/>
    <property type="match status" value="1"/>
</dbReference>
<comment type="similarity">
    <text evidence="1">Belongs to the LysR transcriptional regulatory family.</text>
</comment>
<evidence type="ECO:0000256" key="4">
    <source>
        <dbReference type="ARBA" id="ARBA00023163"/>
    </source>
</evidence>
<evidence type="ECO:0000256" key="1">
    <source>
        <dbReference type="ARBA" id="ARBA00009437"/>
    </source>
</evidence>
<dbReference type="Gene3D" id="3.40.190.290">
    <property type="match status" value="1"/>
</dbReference>
<dbReference type="PANTHER" id="PTHR30346:SF29">
    <property type="entry name" value="LYSR SUBSTRATE-BINDING"/>
    <property type="match status" value="1"/>
</dbReference>
<evidence type="ECO:0000256" key="2">
    <source>
        <dbReference type="ARBA" id="ARBA00023015"/>
    </source>
</evidence>
<gene>
    <name evidence="6" type="ORF">GCM10023081_40910</name>
</gene>
<reference evidence="7" key="1">
    <citation type="journal article" date="2019" name="Int. J. Syst. Evol. Microbiol.">
        <title>The Global Catalogue of Microorganisms (GCM) 10K type strain sequencing project: providing services to taxonomists for standard genome sequencing and annotation.</title>
        <authorList>
            <consortium name="The Broad Institute Genomics Platform"/>
            <consortium name="The Broad Institute Genome Sequencing Center for Infectious Disease"/>
            <person name="Wu L."/>
            <person name="Ma J."/>
        </authorList>
    </citation>
    <scope>NUCLEOTIDE SEQUENCE [LARGE SCALE GENOMIC DNA]</scope>
    <source>
        <strain evidence="7">JCM 30742</strain>
    </source>
</reference>
<protein>
    <submittedName>
        <fullName evidence="6">LysR family transcriptional regulator</fullName>
    </submittedName>
</protein>
<evidence type="ECO:0000256" key="3">
    <source>
        <dbReference type="ARBA" id="ARBA00023125"/>
    </source>
</evidence>
<dbReference type="InterPro" id="IPR000847">
    <property type="entry name" value="LysR_HTH_N"/>
</dbReference>
<dbReference type="InterPro" id="IPR005119">
    <property type="entry name" value="LysR_subst-bd"/>
</dbReference>
<dbReference type="SUPFAM" id="SSF46785">
    <property type="entry name" value="Winged helix' DNA-binding domain"/>
    <property type="match status" value="1"/>
</dbReference>
<evidence type="ECO:0000259" key="5">
    <source>
        <dbReference type="PROSITE" id="PS50931"/>
    </source>
</evidence>
<evidence type="ECO:0000313" key="6">
    <source>
        <dbReference type="EMBL" id="GAA3699910.1"/>
    </source>
</evidence>
<dbReference type="InterPro" id="IPR036388">
    <property type="entry name" value="WH-like_DNA-bd_sf"/>
</dbReference>
<keyword evidence="2" id="KW-0805">Transcription regulation</keyword>
<feature type="domain" description="HTH lysR-type" evidence="5">
    <location>
        <begin position="2"/>
        <end position="59"/>
    </location>
</feature>
<dbReference type="Proteomes" id="UP001500752">
    <property type="component" value="Unassembled WGS sequence"/>
</dbReference>